<keyword evidence="1" id="KW-0813">Transport</keyword>
<dbReference type="InterPro" id="IPR008995">
    <property type="entry name" value="Mo/tungstate-bd_C_term_dom"/>
</dbReference>
<reference evidence="7 8" key="1">
    <citation type="submission" date="2016-10" db="EMBL/GenBank/DDBJ databases">
        <title>Draft genome sequence of strain LCT isolated from the Shenzhou X spacecraft of China.</title>
        <authorList>
            <person name="Huang B."/>
        </authorList>
    </citation>
    <scope>NUCLEOTIDE SEQUENCE [LARGE SCALE GENOMIC DNA]</scope>
    <source>
        <strain evidence="7 8">LCT-H5</strain>
    </source>
</reference>
<gene>
    <name evidence="7" type="ORF">BK826_07860</name>
</gene>
<dbReference type="InterPro" id="IPR013611">
    <property type="entry name" value="Transp-assoc_OB_typ2"/>
</dbReference>
<dbReference type="GO" id="GO:0005524">
    <property type="term" value="F:ATP binding"/>
    <property type="evidence" value="ECO:0007669"/>
    <property type="project" value="UniProtKB-KW"/>
</dbReference>
<dbReference type="SUPFAM" id="SSF50331">
    <property type="entry name" value="MOP-like"/>
    <property type="match status" value="1"/>
</dbReference>
<evidence type="ECO:0000256" key="5">
    <source>
        <dbReference type="ARBA" id="ARBA00023136"/>
    </source>
</evidence>
<dbReference type="SMART" id="SM00382">
    <property type="entry name" value="AAA"/>
    <property type="match status" value="1"/>
</dbReference>
<evidence type="ECO:0000259" key="6">
    <source>
        <dbReference type="PROSITE" id="PS50893"/>
    </source>
</evidence>
<dbReference type="Pfam" id="PF00005">
    <property type="entry name" value="ABC_tran"/>
    <property type="match status" value="1"/>
</dbReference>
<dbReference type="GO" id="GO:0015408">
    <property type="term" value="F:ABC-type ferric iron transporter activity"/>
    <property type="evidence" value="ECO:0007669"/>
    <property type="project" value="InterPro"/>
</dbReference>
<dbReference type="InterPro" id="IPR047641">
    <property type="entry name" value="ABC_transpr_MalK/UgpC-like"/>
</dbReference>
<dbReference type="EMBL" id="MODZ01000009">
    <property type="protein sequence ID" value="OIJ35403.1"/>
    <property type="molecule type" value="Genomic_DNA"/>
</dbReference>
<dbReference type="AlphaFoldDB" id="A0A1S2MZ63"/>
<comment type="caution">
    <text evidence="7">The sequence shown here is derived from an EMBL/GenBank/DDBJ whole genome shotgun (WGS) entry which is preliminary data.</text>
</comment>
<keyword evidence="3" id="KW-0547">Nucleotide-binding</keyword>
<proteinExistence type="predicted"/>
<evidence type="ECO:0000256" key="2">
    <source>
        <dbReference type="ARBA" id="ARBA00022475"/>
    </source>
</evidence>
<evidence type="ECO:0000256" key="3">
    <source>
        <dbReference type="ARBA" id="ARBA00022741"/>
    </source>
</evidence>
<keyword evidence="2" id="KW-1003">Cell membrane</keyword>
<accession>A0A1S2MZ63</accession>
<dbReference type="PANTHER" id="PTHR43875:SF1">
    <property type="entry name" value="OSMOPROTECTIVE COMPOUNDS UPTAKE ATP-BINDING PROTEIN GGTA"/>
    <property type="match status" value="1"/>
</dbReference>
<dbReference type="PROSITE" id="PS00211">
    <property type="entry name" value="ABC_TRANSPORTER_1"/>
    <property type="match status" value="1"/>
</dbReference>
<dbReference type="InterPro" id="IPR003593">
    <property type="entry name" value="AAA+_ATPase"/>
</dbReference>
<dbReference type="InterPro" id="IPR027417">
    <property type="entry name" value="P-loop_NTPase"/>
</dbReference>
<evidence type="ECO:0000256" key="1">
    <source>
        <dbReference type="ARBA" id="ARBA00022448"/>
    </source>
</evidence>
<dbReference type="InterPro" id="IPR017871">
    <property type="entry name" value="ABC_transporter-like_CS"/>
</dbReference>
<name>A0A1S2MZ63_9MICC</name>
<keyword evidence="4" id="KW-0067">ATP-binding</keyword>
<dbReference type="InterPro" id="IPR015853">
    <property type="entry name" value="ABC_transpr_FbpC"/>
</dbReference>
<dbReference type="Proteomes" id="UP000179540">
    <property type="component" value="Unassembled WGS sequence"/>
</dbReference>
<organism evidence="7 8">
    <name type="scientific">Rothia kristinae</name>
    <dbReference type="NCBI Taxonomy" id="37923"/>
    <lineage>
        <taxon>Bacteria</taxon>
        <taxon>Bacillati</taxon>
        <taxon>Actinomycetota</taxon>
        <taxon>Actinomycetes</taxon>
        <taxon>Micrococcales</taxon>
        <taxon>Micrococcaceae</taxon>
        <taxon>Rothia</taxon>
    </lineage>
</organism>
<dbReference type="SUPFAM" id="SSF52540">
    <property type="entry name" value="P-loop containing nucleoside triphosphate hydrolases"/>
    <property type="match status" value="1"/>
</dbReference>
<protein>
    <recommendedName>
        <fullName evidence="6">ABC transporter domain-containing protein</fullName>
    </recommendedName>
</protein>
<dbReference type="Pfam" id="PF08402">
    <property type="entry name" value="TOBE_2"/>
    <property type="match status" value="1"/>
</dbReference>
<sequence length="359" mass="38121">MAGKPGTGGKDGTVTLRIEGITRRFGSVRAVDAVDLEVPPGSLLAVLGPSGCGKTTLLRMIAGLERPDAGSITWAGRPLGLGDSALVFQDAPLYPHLSVAQNVGFPLRLRAGRATAHPRRRVAEALELLRIGELSARRPHELSGGQRQRVGIARALARDVPVCLFDEPLAHLDESLAREILEDLRSVRRERGLTGVYVTHSSREAFALGDRVAVMASGRVRHTGTARQLWSRPADLFVAGFLGGRPLNRLAAGDAVLAVRPERVRCLPLGGAPSAADGQLGEAGLSCTAQVVEALPAGDRTELRLAARLPAGLRVEEELLRAEVPEAPGETAPEVGQTVRVRVLPEDLLTFDAATGRLR</sequence>
<evidence type="ECO:0000313" key="7">
    <source>
        <dbReference type="EMBL" id="OIJ35403.1"/>
    </source>
</evidence>
<dbReference type="CDD" id="cd03259">
    <property type="entry name" value="ABC_Carb_Solutes_like"/>
    <property type="match status" value="1"/>
</dbReference>
<dbReference type="GO" id="GO:0016887">
    <property type="term" value="F:ATP hydrolysis activity"/>
    <property type="evidence" value="ECO:0007669"/>
    <property type="project" value="InterPro"/>
</dbReference>
<feature type="domain" description="ABC transporter" evidence="6">
    <location>
        <begin position="16"/>
        <end position="242"/>
    </location>
</feature>
<evidence type="ECO:0000313" key="8">
    <source>
        <dbReference type="Proteomes" id="UP000179540"/>
    </source>
</evidence>
<evidence type="ECO:0000256" key="4">
    <source>
        <dbReference type="ARBA" id="ARBA00022840"/>
    </source>
</evidence>
<dbReference type="InterPro" id="IPR003439">
    <property type="entry name" value="ABC_transporter-like_ATP-bd"/>
</dbReference>
<dbReference type="Gene3D" id="3.40.50.300">
    <property type="entry name" value="P-loop containing nucleotide triphosphate hydrolases"/>
    <property type="match status" value="1"/>
</dbReference>
<dbReference type="PROSITE" id="PS50893">
    <property type="entry name" value="ABC_TRANSPORTER_2"/>
    <property type="match status" value="1"/>
</dbReference>
<dbReference type="PANTHER" id="PTHR43875">
    <property type="entry name" value="MALTODEXTRIN IMPORT ATP-BINDING PROTEIN MSMX"/>
    <property type="match status" value="1"/>
</dbReference>
<dbReference type="GO" id="GO:0055052">
    <property type="term" value="C:ATP-binding cassette (ABC) transporter complex, substrate-binding subunit-containing"/>
    <property type="evidence" value="ECO:0007669"/>
    <property type="project" value="TreeGrafter"/>
</dbReference>
<keyword evidence="5" id="KW-0472">Membrane</keyword>